<accession>A0A0F8ZEW6</accession>
<comment type="cofactor">
    <cofactor evidence="1">
        <name>FAD</name>
        <dbReference type="ChEBI" id="CHEBI:57692"/>
    </cofactor>
</comment>
<dbReference type="PANTHER" id="PTHR11748">
    <property type="entry name" value="D-LACTATE DEHYDROGENASE"/>
    <property type="match status" value="1"/>
</dbReference>
<comment type="caution">
    <text evidence="6">The sequence shown here is derived from an EMBL/GenBank/DDBJ whole genome shotgun (WGS) entry which is preliminary data.</text>
</comment>
<dbReference type="InterPro" id="IPR016164">
    <property type="entry name" value="FAD-linked_Oxase-like_C"/>
</dbReference>
<gene>
    <name evidence="6" type="ORF">LCGC14_3043190</name>
</gene>
<dbReference type="Gene3D" id="3.30.70.2190">
    <property type="match status" value="1"/>
</dbReference>
<sequence length="357" mass="38964">HDCYVDDGAALGVGVMLAGHVRVETGAVVEAYTGAHHFTTVGRFSRVAACTPVRRDVVPFTVFSSLGYYRASPAERGVHEAGLEAAGLSQGDRQGVRDLIAHLFQAEGALAGKIETYLRRDDLPEPVEMICQFCRRTLEGLFGRHREAFRGRMPPEALEHLLPLPKVRSIVVLHFDSMQAAVASVGTVLSCEPSAAELLDGLVLRLAAQSLEYRNYLDFVVGEPESLVLVEFNGEEPADVQAKADELVEKLKGATGLFHVLTARDKELCDHVWACRKAALPLLLGQPGTRKPVAFVEDAAVAPEHLPAFVERFCEIMARHDTEGAFYGHASVGCLHIRPMLDLRTGVDIDHLQAISR</sequence>
<keyword evidence="2" id="KW-0285">Flavoprotein</keyword>
<name>A0A0F8ZEW6_9ZZZZ</name>
<dbReference type="Pfam" id="PF02913">
    <property type="entry name" value="FAD-oxidase_C"/>
    <property type="match status" value="1"/>
</dbReference>
<dbReference type="SUPFAM" id="SSF51161">
    <property type="entry name" value="Trimeric LpxA-like enzymes"/>
    <property type="match status" value="1"/>
</dbReference>
<evidence type="ECO:0000313" key="6">
    <source>
        <dbReference type="EMBL" id="KKK58561.1"/>
    </source>
</evidence>
<dbReference type="SUPFAM" id="SSF55103">
    <property type="entry name" value="FAD-linked oxidases, C-terminal domain"/>
    <property type="match status" value="1"/>
</dbReference>
<dbReference type="GO" id="GO:1903457">
    <property type="term" value="P:lactate catabolic process"/>
    <property type="evidence" value="ECO:0007669"/>
    <property type="project" value="TreeGrafter"/>
</dbReference>
<dbReference type="EMBL" id="LAZR01063915">
    <property type="protein sequence ID" value="KKK58561.1"/>
    <property type="molecule type" value="Genomic_DNA"/>
</dbReference>
<feature type="domain" description="FAD-binding oxidoreductase/transferase type 4 C-terminal" evidence="5">
    <location>
        <begin position="164"/>
        <end position="348"/>
    </location>
</feature>
<dbReference type="GO" id="GO:0008720">
    <property type="term" value="F:D-lactate dehydrogenase (NAD+) activity"/>
    <property type="evidence" value="ECO:0007669"/>
    <property type="project" value="TreeGrafter"/>
</dbReference>
<dbReference type="InterPro" id="IPR004113">
    <property type="entry name" value="FAD-bd_oxidored_4_C"/>
</dbReference>
<dbReference type="GO" id="GO:0004458">
    <property type="term" value="F:D-lactate dehydrogenase (cytochrome) activity"/>
    <property type="evidence" value="ECO:0007669"/>
    <property type="project" value="TreeGrafter"/>
</dbReference>
<organism evidence="6">
    <name type="scientific">marine sediment metagenome</name>
    <dbReference type="NCBI Taxonomy" id="412755"/>
    <lineage>
        <taxon>unclassified sequences</taxon>
        <taxon>metagenomes</taxon>
        <taxon>ecological metagenomes</taxon>
    </lineage>
</organism>
<keyword evidence="3" id="KW-0274">FAD</keyword>
<evidence type="ECO:0000256" key="1">
    <source>
        <dbReference type="ARBA" id="ARBA00001974"/>
    </source>
</evidence>
<evidence type="ECO:0000256" key="2">
    <source>
        <dbReference type="ARBA" id="ARBA00022630"/>
    </source>
</evidence>
<feature type="non-terminal residue" evidence="6">
    <location>
        <position position="357"/>
    </location>
</feature>
<dbReference type="AlphaFoldDB" id="A0A0F8ZEW6"/>
<reference evidence="6" key="1">
    <citation type="journal article" date="2015" name="Nature">
        <title>Complex archaea that bridge the gap between prokaryotes and eukaryotes.</title>
        <authorList>
            <person name="Spang A."/>
            <person name="Saw J.H."/>
            <person name="Jorgensen S.L."/>
            <person name="Zaremba-Niedzwiedzka K."/>
            <person name="Martijn J."/>
            <person name="Lind A.E."/>
            <person name="van Eijk R."/>
            <person name="Schleper C."/>
            <person name="Guy L."/>
            <person name="Ettema T.J."/>
        </authorList>
    </citation>
    <scope>NUCLEOTIDE SEQUENCE</scope>
</reference>
<evidence type="ECO:0000259" key="5">
    <source>
        <dbReference type="Pfam" id="PF02913"/>
    </source>
</evidence>
<protein>
    <recommendedName>
        <fullName evidence="5">FAD-binding oxidoreductase/transferase type 4 C-terminal domain-containing protein</fullName>
    </recommendedName>
</protein>
<evidence type="ECO:0000256" key="3">
    <source>
        <dbReference type="ARBA" id="ARBA00022827"/>
    </source>
</evidence>
<dbReference type="PANTHER" id="PTHR11748:SF119">
    <property type="entry name" value="D-2-HYDROXYGLUTARATE DEHYDROGENASE"/>
    <property type="match status" value="1"/>
</dbReference>
<proteinExistence type="predicted"/>
<keyword evidence="4" id="KW-0560">Oxidoreductase</keyword>
<dbReference type="InterPro" id="IPR011004">
    <property type="entry name" value="Trimer_LpxA-like_sf"/>
</dbReference>
<evidence type="ECO:0000256" key="4">
    <source>
        <dbReference type="ARBA" id="ARBA00023002"/>
    </source>
</evidence>
<dbReference type="Gene3D" id="2.160.10.10">
    <property type="entry name" value="Hexapeptide repeat proteins"/>
    <property type="match status" value="1"/>
</dbReference>
<feature type="non-terminal residue" evidence="6">
    <location>
        <position position="1"/>
    </location>
</feature>
<dbReference type="GO" id="GO:0050660">
    <property type="term" value="F:flavin adenine dinucleotide binding"/>
    <property type="evidence" value="ECO:0007669"/>
    <property type="project" value="InterPro"/>
</dbReference>